<evidence type="ECO:0000256" key="5">
    <source>
        <dbReference type="ARBA" id="ARBA00022552"/>
    </source>
</evidence>
<comment type="cofactor">
    <cofactor evidence="14">
        <name>[4Fe-4S] cluster</name>
        <dbReference type="ChEBI" id="CHEBI:49883"/>
    </cofactor>
    <text evidence="14">Binds 1 [4Fe-4S] cluster. The cluster is coordinated with 3 cysteines and an exchangeable S-adenosyl-L-methionine.</text>
</comment>
<dbReference type="InterPro" id="IPR048641">
    <property type="entry name" value="RlmN_N"/>
</dbReference>
<dbReference type="PIRSF" id="PIRSF006004">
    <property type="entry name" value="CHP00048"/>
    <property type="match status" value="1"/>
</dbReference>
<keyword evidence="11 14" id="KW-0408">Iron</keyword>
<feature type="disulfide bond" description="(transient)" evidence="14">
    <location>
        <begin position="106"/>
        <end position="343"/>
    </location>
</feature>
<evidence type="ECO:0000256" key="9">
    <source>
        <dbReference type="ARBA" id="ARBA00022694"/>
    </source>
</evidence>
<organism evidence="16 17">
    <name type="scientific">Desulfocurvibacter africanus subsp. africanus str. Walvis Bay</name>
    <dbReference type="NCBI Taxonomy" id="690850"/>
    <lineage>
        <taxon>Bacteria</taxon>
        <taxon>Pseudomonadati</taxon>
        <taxon>Thermodesulfobacteriota</taxon>
        <taxon>Desulfovibrionia</taxon>
        <taxon>Desulfovibrionales</taxon>
        <taxon>Desulfovibrionaceae</taxon>
        <taxon>Desulfocurvibacter</taxon>
    </lineage>
</organism>
<dbReference type="SFLD" id="SFLDS00029">
    <property type="entry name" value="Radical_SAM"/>
    <property type="match status" value="1"/>
</dbReference>
<dbReference type="EC" id="2.1.1.192" evidence="14"/>
<comment type="function">
    <text evidence="14">Specifically methylates position 2 of adenine 2503 in 23S rRNA and position 2 of adenine 37 in tRNAs.</text>
</comment>
<feature type="binding site" evidence="14">
    <location>
        <position position="117"/>
    </location>
    <ligand>
        <name>[4Fe-4S] cluster</name>
        <dbReference type="ChEBI" id="CHEBI:49883"/>
        <note>4Fe-4S-S-AdoMet</note>
    </ligand>
</feature>
<dbReference type="GO" id="GO:0000049">
    <property type="term" value="F:tRNA binding"/>
    <property type="evidence" value="ECO:0007669"/>
    <property type="project" value="UniProtKB-UniRule"/>
</dbReference>
<dbReference type="SFLD" id="SFLDG01062">
    <property type="entry name" value="methyltransferase_(Class_A)"/>
    <property type="match status" value="1"/>
</dbReference>
<dbReference type="GO" id="GO:0046872">
    <property type="term" value="F:metal ion binding"/>
    <property type="evidence" value="ECO:0007669"/>
    <property type="project" value="UniProtKB-KW"/>
</dbReference>
<evidence type="ECO:0000313" key="16">
    <source>
        <dbReference type="EMBL" id="EGJ49528.1"/>
    </source>
</evidence>
<evidence type="ECO:0000259" key="15">
    <source>
        <dbReference type="PROSITE" id="PS51918"/>
    </source>
</evidence>
<dbReference type="GO" id="GO:0051539">
    <property type="term" value="F:4 iron, 4 sulfur cluster binding"/>
    <property type="evidence" value="ECO:0007669"/>
    <property type="project" value="UniProtKB-UniRule"/>
</dbReference>
<evidence type="ECO:0000256" key="13">
    <source>
        <dbReference type="ARBA" id="ARBA00023157"/>
    </source>
</evidence>
<keyword evidence="5 14" id="KW-0698">rRNA processing</keyword>
<dbReference type="Pfam" id="PF21016">
    <property type="entry name" value="RlmN_N"/>
    <property type="match status" value="1"/>
</dbReference>
<dbReference type="FunFam" id="3.20.20.70:FF:000014">
    <property type="entry name" value="Probable dual-specificity RNA methyltransferase RlmN"/>
    <property type="match status" value="1"/>
</dbReference>
<dbReference type="InterPro" id="IPR058240">
    <property type="entry name" value="rSAM_sf"/>
</dbReference>
<evidence type="ECO:0000256" key="6">
    <source>
        <dbReference type="ARBA" id="ARBA00022603"/>
    </source>
</evidence>
<evidence type="ECO:0000256" key="1">
    <source>
        <dbReference type="ARBA" id="ARBA00004496"/>
    </source>
</evidence>
<dbReference type="EMBL" id="CP003221">
    <property type="protein sequence ID" value="EGJ49528.1"/>
    <property type="molecule type" value="Genomic_DNA"/>
</dbReference>
<dbReference type="Gene3D" id="1.10.150.530">
    <property type="match status" value="1"/>
</dbReference>
<comment type="miscellaneous">
    <text evidence="14">Reaction proceeds by a ping-pong mechanism involving intermediate methylation of a conserved cysteine residue.</text>
</comment>
<dbReference type="InterPro" id="IPR040072">
    <property type="entry name" value="Methyltransferase_A"/>
</dbReference>
<evidence type="ECO:0000256" key="10">
    <source>
        <dbReference type="ARBA" id="ARBA00022723"/>
    </source>
</evidence>
<comment type="catalytic activity">
    <reaction evidence="14">
        <text>adenosine(37) in tRNA + 2 reduced [2Fe-2S]-[ferredoxin] + 2 S-adenosyl-L-methionine = 2-methyladenosine(37) in tRNA + 5'-deoxyadenosine + L-methionine + 2 oxidized [2Fe-2S]-[ferredoxin] + S-adenosyl-L-homocysteine</text>
        <dbReference type="Rhea" id="RHEA:43332"/>
        <dbReference type="Rhea" id="RHEA-COMP:10000"/>
        <dbReference type="Rhea" id="RHEA-COMP:10001"/>
        <dbReference type="Rhea" id="RHEA-COMP:10162"/>
        <dbReference type="Rhea" id="RHEA-COMP:10485"/>
        <dbReference type="ChEBI" id="CHEBI:17319"/>
        <dbReference type="ChEBI" id="CHEBI:33737"/>
        <dbReference type="ChEBI" id="CHEBI:33738"/>
        <dbReference type="ChEBI" id="CHEBI:57844"/>
        <dbReference type="ChEBI" id="CHEBI:57856"/>
        <dbReference type="ChEBI" id="CHEBI:59789"/>
        <dbReference type="ChEBI" id="CHEBI:74411"/>
        <dbReference type="ChEBI" id="CHEBI:74497"/>
        <dbReference type="EC" id="2.1.1.192"/>
    </reaction>
</comment>
<sequence length="362" mass="40523">MDTKINLLDLSLDELRGFIAELREPRFRAEQVWQWMWQKGVSDFEEMSNVSKALRGKLAEHAVIRPPTIDTVRESDDGTVKFLLRLADGALIETVLLPSRTHYTQCLSTQVGCAMGCAFCSTGTMGLARNLAHSEICGQVLLGRKWLEQKNSQDKGERSLRNLVFMGMGEPLMNYDTLVKSLHTLRDDKAFGFSSRRMTVSTAGVPGRMTELVTSGLARLAVSLHAPTQELRERIMPRAARMHPLPALMEELKKLPLRPQERTTFEYILIGGLNDTQQHARELVRLLSHVRAKINLIACNPAKDSPFAAPTMEAIEAFQQVLRDKGLVAMLRKSKGQDIEAACGQLVTQKQKEQARTEQADA</sequence>
<dbReference type="GO" id="GO:0070040">
    <property type="term" value="F:rRNA (adenine(2503)-C2-)-methyltransferase activity"/>
    <property type="evidence" value="ECO:0007669"/>
    <property type="project" value="UniProtKB-UniRule"/>
</dbReference>
<comment type="subcellular location">
    <subcellularLocation>
        <location evidence="1 14">Cytoplasm</location>
    </subcellularLocation>
</comment>
<keyword evidence="13 14" id="KW-1015">Disulfide bond</keyword>
<feature type="binding site" evidence="14">
    <location>
        <begin position="169"/>
        <end position="170"/>
    </location>
    <ligand>
        <name>S-adenosyl-L-methionine</name>
        <dbReference type="ChEBI" id="CHEBI:59789"/>
    </ligand>
</feature>
<dbReference type="GO" id="GO:0070475">
    <property type="term" value="P:rRNA base methylation"/>
    <property type="evidence" value="ECO:0007669"/>
    <property type="project" value="UniProtKB-UniRule"/>
</dbReference>
<dbReference type="RefSeq" id="WP_014259331.1">
    <property type="nucleotide sequence ID" value="NC_016629.1"/>
</dbReference>
<dbReference type="HAMAP" id="MF_01849">
    <property type="entry name" value="RNA_methyltr_RlmN"/>
    <property type="match status" value="1"/>
</dbReference>
<feature type="active site" description="Proton acceptor" evidence="14">
    <location>
        <position position="93"/>
    </location>
</feature>
<comment type="similarity">
    <text evidence="2 14">Belongs to the radical SAM superfamily. RlmN family.</text>
</comment>
<proteinExistence type="inferred from homology"/>
<evidence type="ECO:0000256" key="4">
    <source>
        <dbReference type="ARBA" id="ARBA00022490"/>
    </source>
</evidence>
<dbReference type="KEGG" id="daf:Desaf_1188"/>
<dbReference type="AlphaFoldDB" id="F3YXT4"/>
<accession>F3YXT4</accession>
<evidence type="ECO:0000256" key="12">
    <source>
        <dbReference type="ARBA" id="ARBA00023014"/>
    </source>
</evidence>
<feature type="binding site" evidence="14">
    <location>
        <begin position="223"/>
        <end position="225"/>
    </location>
    <ligand>
        <name>S-adenosyl-L-methionine</name>
        <dbReference type="ChEBI" id="CHEBI:59789"/>
    </ligand>
</feature>
<name>F3YXT4_DESAF</name>
<dbReference type="FunFam" id="1.10.150.530:FF:000003">
    <property type="entry name" value="Dual-specificity RNA methyltransferase RlmN"/>
    <property type="match status" value="1"/>
</dbReference>
<evidence type="ECO:0000313" key="17">
    <source>
        <dbReference type="Proteomes" id="UP000007844"/>
    </source>
</evidence>
<feature type="binding site" evidence="14">
    <location>
        <position position="120"/>
    </location>
    <ligand>
        <name>[4Fe-4S] cluster</name>
        <dbReference type="ChEBI" id="CHEBI:49883"/>
        <note>4Fe-4S-S-AdoMet</note>
    </ligand>
</feature>
<keyword evidence="7 14" id="KW-0808">Transferase</keyword>
<dbReference type="Proteomes" id="UP000007844">
    <property type="component" value="Chromosome"/>
</dbReference>
<dbReference type="GO" id="GO:0002935">
    <property type="term" value="F:tRNA (adenine(37)-C2)-methyltransferase activity"/>
    <property type="evidence" value="ECO:0007669"/>
    <property type="project" value="UniProtKB-UniRule"/>
</dbReference>
<evidence type="ECO:0000256" key="8">
    <source>
        <dbReference type="ARBA" id="ARBA00022691"/>
    </source>
</evidence>
<dbReference type="Gene3D" id="3.20.20.70">
    <property type="entry name" value="Aldolase class I"/>
    <property type="match status" value="1"/>
</dbReference>
<dbReference type="GO" id="GO:0019843">
    <property type="term" value="F:rRNA binding"/>
    <property type="evidence" value="ECO:0007669"/>
    <property type="project" value="UniProtKB-UniRule"/>
</dbReference>
<keyword evidence="3 14" id="KW-0004">4Fe-4S</keyword>
<evidence type="ECO:0000256" key="14">
    <source>
        <dbReference type="HAMAP-Rule" id="MF_01849"/>
    </source>
</evidence>
<dbReference type="STRING" id="690850.Desaf_1188"/>
<feature type="active site" description="S-methylcysteine intermediate" evidence="14">
    <location>
        <position position="343"/>
    </location>
</feature>
<keyword evidence="10 14" id="KW-0479">Metal-binding</keyword>
<gene>
    <name evidence="14" type="primary">rlmN</name>
    <name evidence="16" type="ORF">Desaf_1188</name>
</gene>
<keyword evidence="6 14" id="KW-0489">Methyltransferase</keyword>
<dbReference type="eggNOG" id="COG0820">
    <property type="taxonomic scope" value="Bacteria"/>
</dbReference>
<feature type="binding site" evidence="14">
    <location>
        <position position="300"/>
    </location>
    <ligand>
        <name>S-adenosyl-L-methionine</name>
        <dbReference type="ChEBI" id="CHEBI:59789"/>
    </ligand>
</feature>
<dbReference type="Pfam" id="PF04055">
    <property type="entry name" value="Radical_SAM"/>
    <property type="match status" value="1"/>
</dbReference>
<keyword evidence="8 14" id="KW-0949">S-adenosyl-L-methionine</keyword>
<dbReference type="PANTHER" id="PTHR30544:SF5">
    <property type="entry name" value="RADICAL SAM CORE DOMAIN-CONTAINING PROTEIN"/>
    <property type="match status" value="1"/>
</dbReference>
<keyword evidence="17" id="KW-1185">Reference proteome</keyword>
<dbReference type="InterPro" id="IPR007197">
    <property type="entry name" value="rSAM"/>
</dbReference>
<dbReference type="SFLD" id="SFLDF00275">
    <property type="entry name" value="adenosine_C2_methyltransferase"/>
    <property type="match status" value="1"/>
</dbReference>
<dbReference type="GO" id="GO:0030488">
    <property type="term" value="P:tRNA methylation"/>
    <property type="evidence" value="ECO:0007669"/>
    <property type="project" value="UniProtKB-UniRule"/>
</dbReference>
<dbReference type="GO" id="GO:0005737">
    <property type="term" value="C:cytoplasm"/>
    <property type="evidence" value="ECO:0007669"/>
    <property type="project" value="UniProtKB-SubCell"/>
</dbReference>
<evidence type="ECO:0000256" key="7">
    <source>
        <dbReference type="ARBA" id="ARBA00022679"/>
    </source>
</evidence>
<feature type="domain" description="Radical SAM core" evidence="15">
    <location>
        <begin position="99"/>
        <end position="338"/>
    </location>
</feature>
<keyword evidence="9 14" id="KW-0819">tRNA processing</keyword>
<dbReference type="PROSITE" id="PS51918">
    <property type="entry name" value="RADICAL_SAM"/>
    <property type="match status" value="1"/>
</dbReference>
<dbReference type="InterPro" id="IPR004383">
    <property type="entry name" value="rRNA_lsu_MTrfase_RlmN/Cfr"/>
</dbReference>
<keyword evidence="4 14" id="KW-0963">Cytoplasm</keyword>
<comment type="catalytic activity">
    <reaction evidence="14">
        <text>adenosine(2503) in 23S rRNA + 2 reduced [2Fe-2S]-[ferredoxin] + 2 S-adenosyl-L-methionine = 2-methyladenosine(2503) in 23S rRNA + 5'-deoxyadenosine + L-methionine + 2 oxidized [2Fe-2S]-[ferredoxin] + S-adenosyl-L-homocysteine</text>
        <dbReference type="Rhea" id="RHEA:42916"/>
        <dbReference type="Rhea" id="RHEA-COMP:10000"/>
        <dbReference type="Rhea" id="RHEA-COMP:10001"/>
        <dbReference type="Rhea" id="RHEA-COMP:10152"/>
        <dbReference type="Rhea" id="RHEA-COMP:10282"/>
        <dbReference type="ChEBI" id="CHEBI:17319"/>
        <dbReference type="ChEBI" id="CHEBI:33737"/>
        <dbReference type="ChEBI" id="CHEBI:33738"/>
        <dbReference type="ChEBI" id="CHEBI:57844"/>
        <dbReference type="ChEBI" id="CHEBI:57856"/>
        <dbReference type="ChEBI" id="CHEBI:59789"/>
        <dbReference type="ChEBI" id="CHEBI:74411"/>
        <dbReference type="ChEBI" id="CHEBI:74497"/>
        <dbReference type="EC" id="2.1.1.192"/>
    </reaction>
</comment>
<dbReference type="SUPFAM" id="SSF102114">
    <property type="entry name" value="Radical SAM enzymes"/>
    <property type="match status" value="1"/>
</dbReference>
<dbReference type="CDD" id="cd01335">
    <property type="entry name" value="Radical_SAM"/>
    <property type="match status" value="1"/>
</dbReference>
<dbReference type="NCBIfam" id="TIGR00048">
    <property type="entry name" value="rRNA_mod_RlmN"/>
    <property type="match status" value="1"/>
</dbReference>
<evidence type="ECO:0000256" key="2">
    <source>
        <dbReference type="ARBA" id="ARBA00007544"/>
    </source>
</evidence>
<evidence type="ECO:0000256" key="3">
    <source>
        <dbReference type="ARBA" id="ARBA00022485"/>
    </source>
</evidence>
<feature type="binding site" evidence="14">
    <location>
        <position position="201"/>
    </location>
    <ligand>
        <name>S-adenosyl-L-methionine</name>
        <dbReference type="ChEBI" id="CHEBI:59789"/>
    </ligand>
</feature>
<protein>
    <recommendedName>
        <fullName evidence="14">Probable dual-specificity RNA methyltransferase RlmN</fullName>
        <ecNumber evidence="14">2.1.1.192</ecNumber>
    </recommendedName>
    <alternativeName>
        <fullName evidence="14">23S rRNA (adenine(2503)-C(2))-methyltransferase</fullName>
    </alternativeName>
    <alternativeName>
        <fullName evidence="14">23S rRNA m2A2503 methyltransferase</fullName>
    </alternativeName>
    <alternativeName>
        <fullName evidence="14">Ribosomal RNA large subunit methyltransferase N</fullName>
    </alternativeName>
    <alternativeName>
        <fullName evidence="14">tRNA (adenine(37)-C(2))-methyltransferase</fullName>
    </alternativeName>
    <alternativeName>
        <fullName evidence="14">tRNA m2A37 methyltransferase</fullName>
    </alternativeName>
</protein>
<dbReference type="HOGENOM" id="CLU_029101_0_0_7"/>
<dbReference type="InterPro" id="IPR013785">
    <property type="entry name" value="Aldolase_TIM"/>
</dbReference>
<reference evidence="16 17" key="1">
    <citation type="journal article" date="2011" name="J. Bacteriol.">
        <title>Genome sequence of the mercury-methylating and pleomorphic Desulfovibrio africanus Strain Walvis Bay.</title>
        <authorList>
            <person name="Brown S.D."/>
            <person name="Wall J.D."/>
            <person name="Kucken A.M."/>
            <person name="Gilmour C.C."/>
            <person name="Podar M."/>
            <person name="Brandt C.C."/>
            <person name="Teshima H."/>
            <person name="Detter J.C."/>
            <person name="Han C.S."/>
            <person name="Land M.L."/>
            <person name="Lucas S."/>
            <person name="Han J."/>
            <person name="Pennacchio L."/>
            <person name="Nolan M."/>
            <person name="Pitluck S."/>
            <person name="Woyke T."/>
            <person name="Goodwin L."/>
            <person name="Palumbo A.V."/>
            <person name="Elias D.A."/>
        </authorList>
    </citation>
    <scope>NUCLEOTIDE SEQUENCE [LARGE SCALE GENOMIC DNA]</scope>
    <source>
        <strain evidence="16 17">Walvis Bay</strain>
    </source>
</reference>
<feature type="binding site" evidence="14">
    <location>
        <position position="113"/>
    </location>
    <ligand>
        <name>[4Fe-4S] cluster</name>
        <dbReference type="ChEBI" id="CHEBI:49883"/>
        <note>4Fe-4S-S-AdoMet</note>
    </ligand>
</feature>
<dbReference type="PANTHER" id="PTHR30544">
    <property type="entry name" value="23S RRNA METHYLTRANSFERASE"/>
    <property type="match status" value="1"/>
</dbReference>
<keyword evidence="12 14" id="KW-0411">Iron-sulfur</keyword>
<dbReference type="InterPro" id="IPR027492">
    <property type="entry name" value="RNA_MTrfase_RlmN"/>
</dbReference>
<evidence type="ECO:0000256" key="11">
    <source>
        <dbReference type="ARBA" id="ARBA00023004"/>
    </source>
</evidence>